<organism evidence="1">
    <name type="scientific">Compsopogon caeruleus</name>
    <dbReference type="NCBI Taxonomy" id="31354"/>
    <lineage>
        <taxon>Eukaryota</taxon>
        <taxon>Rhodophyta</taxon>
        <taxon>Compsopogonophyceae</taxon>
        <taxon>Compsopogonales</taxon>
        <taxon>Compsopogonaceae</taxon>
        <taxon>Compsopogon</taxon>
    </lineage>
</organism>
<name>A0A7S1TG59_9RHOD</name>
<accession>A0A7S1TG59</accession>
<dbReference type="EMBL" id="HBGH01014219">
    <property type="protein sequence ID" value="CAD9235796.1"/>
    <property type="molecule type" value="Transcribed_RNA"/>
</dbReference>
<proteinExistence type="predicted"/>
<dbReference type="AlphaFoldDB" id="A0A7S1TG59"/>
<reference evidence="1" key="1">
    <citation type="submission" date="2021-01" db="EMBL/GenBank/DDBJ databases">
        <authorList>
            <person name="Corre E."/>
            <person name="Pelletier E."/>
            <person name="Niang G."/>
            <person name="Scheremetjew M."/>
            <person name="Finn R."/>
            <person name="Kale V."/>
            <person name="Holt S."/>
            <person name="Cochrane G."/>
            <person name="Meng A."/>
            <person name="Brown T."/>
            <person name="Cohen L."/>
        </authorList>
    </citation>
    <scope>NUCLEOTIDE SEQUENCE</scope>
    <source>
        <strain evidence="1">SAG 36.94</strain>
    </source>
</reference>
<evidence type="ECO:0000313" key="1">
    <source>
        <dbReference type="EMBL" id="CAD9235796.1"/>
    </source>
</evidence>
<gene>
    <name evidence="1" type="ORF">CCAE0312_LOCUS7887</name>
</gene>
<sequence length="148" mass="17071">MRTREIAPDCDSDRTGSCRYPLNEIGVVEKPEVRGENTTRKNWPNSLNGLLCERRTTSESTLPQIGEQVPIFLHSLTFHPLSPEGKNVSRGWMWASFNPFPSLGLTSVLMERAYRRCRSSGTRNDRIFEQNLKDDTTQPYPRVWNQEN</sequence>
<protein>
    <submittedName>
        <fullName evidence="1">Uncharacterized protein</fullName>
    </submittedName>
</protein>